<feature type="transmembrane region" description="Helical" evidence="1">
    <location>
        <begin position="6"/>
        <end position="28"/>
    </location>
</feature>
<dbReference type="STRING" id="673862.BABL1_gene_53"/>
<keyword evidence="1" id="KW-1133">Transmembrane helix</keyword>
<organism evidence="2 3">
    <name type="scientific">Candidatus Babela massiliensis</name>
    <dbReference type="NCBI Taxonomy" id="673862"/>
    <lineage>
        <taxon>Bacteria</taxon>
        <taxon>Candidatus Babelota</taxon>
        <taxon>Candidatus Babeliae</taxon>
        <taxon>Candidatus Babeliales</taxon>
        <taxon>Candidatus Babeliaceae</taxon>
        <taxon>Candidatus Babela</taxon>
    </lineage>
</organism>
<dbReference type="AlphaFoldDB" id="V6DHA1"/>
<gene>
    <name evidence="2" type="ORF">BABL1_gene_53</name>
</gene>
<reference evidence="2 3" key="1">
    <citation type="journal article" date="2015" name="Biol. Direct">
        <title>Babela massiliensis, a representative of a widespread bacterial phylum with unusual adaptations to parasitism in amoebae.</title>
        <authorList>
            <person name="Pagnier I."/>
            <person name="Yutin N."/>
            <person name="Croce O."/>
            <person name="Makarova K.S."/>
            <person name="Wolf Y.I."/>
            <person name="Benamar S."/>
            <person name="Raoult D."/>
            <person name="Koonin E.V."/>
            <person name="La Scola B."/>
        </authorList>
    </citation>
    <scope>NUCLEOTIDE SEQUENCE [LARGE SCALE GENOMIC DNA]</scope>
    <source>
        <strain evidence="3">BABL1</strain>
    </source>
</reference>
<accession>V6DHA1</accession>
<evidence type="ECO:0000313" key="3">
    <source>
        <dbReference type="Proteomes" id="UP000018769"/>
    </source>
</evidence>
<dbReference type="KEGG" id="dpb:BABL1_gene_53"/>
<dbReference type="HOGENOM" id="CLU_1999708_0_0_7"/>
<keyword evidence="1" id="KW-0812">Transmembrane</keyword>
<name>V6DHA1_9BACT</name>
<dbReference type="RefSeq" id="WP_023792799.1">
    <property type="nucleotide sequence ID" value="NC_023003.1"/>
</dbReference>
<proteinExistence type="predicted"/>
<evidence type="ECO:0000313" key="2">
    <source>
        <dbReference type="EMBL" id="CDK30919.1"/>
    </source>
</evidence>
<keyword evidence="3" id="KW-1185">Reference proteome</keyword>
<sequence>MNISLNLTLLVQIINFLIAYFLLTRFLLKPALNLFKEDLSKRTSLKNNVIKIQDKVLRKEEHKALEWKKYQEYFMNHMPKISYDQNLKLDTLSIERVDKLKYEDLEKMASDISLILKSKVINGY</sequence>
<dbReference type="Proteomes" id="UP000018769">
    <property type="component" value="Chromosome I"/>
</dbReference>
<dbReference type="EMBL" id="HG793133">
    <property type="protein sequence ID" value="CDK30919.1"/>
    <property type="molecule type" value="Genomic_DNA"/>
</dbReference>
<keyword evidence="1" id="KW-0472">Membrane</keyword>
<evidence type="ECO:0000256" key="1">
    <source>
        <dbReference type="SAM" id="Phobius"/>
    </source>
</evidence>
<protein>
    <submittedName>
        <fullName evidence="2">F0F1 ATP synthase subunit BB</fullName>
    </submittedName>
</protein>